<reference evidence="3" key="1">
    <citation type="submission" date="2022-01" db="EMBL/GenBank/DDBJ databases">
        <authorList>
            <person name="Braso-Vives M."/>
        </authorList>
    </citation>
    <scope>NUCLEOTIDE SEQUENCE</scope>
</reference>
<dbReference type="InterPro" id="IPR026820">
    <property type="entry name" value="VioB/RebD_dom"/>
</dbReference>
<dbReference type="Pfam" id="PF12902">
    <property type="entry name" value="Ferritin-like"/>
    <property type="match status" value="1"/>
</dbReference>
<name>A0A8K0AB34_BRALA</name>
<gene>
    <name evidence="3" type="primary">Hypp4598</name>
    <name evidence="3" type="ORF">BLAG_LOCUS23284</name>
</gene>
<feature type="chain" id="PRO_5035471083" evidence="1">
    <location>
        <begin position="37"/>
        <end position="1014"/>
    </location>
</feature>
<evidence type="ECO:0000259" key="2">
    <source>
        <dbReference type="Pfam" id="PF12902"/>
    </source>
</evidence>
<evidence type="ECO:0000256" key="1">
    <source>
        <dbReference type="SAM" id="SignalP"/>
    </source>
</evidence>
<dbReference type="SUPFAM" id="SSF47240">
    <property type="entry name" value="Ferritin-like"/>
    <property type="match status" value="1"/>
</dbReference>
<dbReference type="Gene3D" id="1.20.1260.10">
    <property type="match status" value="1"/>
</dbReference>
<dbReference type="InterPro" id="IPR012347">
    <property type="entry name" value="Ferritin-like"/>
</dbReference>
<dbReference type="OrthoDB" id="5966378at2759"/>
<sequence length="1014" mass="113364">MPGVFTKCACDLRSASMATRWFVLVALASLVTVSYGSTDDYCERDEEEVETGHISRYAKLRLNFAGSFLADTSTYNNDRENFNIGTFDPLKDPSWNPKGSNDFRLVNCTVTQVCLADGRCSSSTVAAKLVDLDTDDQKQSQIWGLVVGVDGFLKGDFVPRSFNHMHYACEGSDCSTVRRPTGFSAVFLSTLRDVTWINGHLAKRSTFIQQVRSLRCMPGFELYVKLNVHTMVEDSKSPDFPYGRVVGTIYAAVSNDPLPYGPYKRMLWGEASSNGRSHVPFYVDVHMKSVVLDFANSVKFNIKGNVVEQSSGPLFLIQYNEKIQGCALLNNEANLGEIRLGGNDWFQRTAGIIELSMKYMYTTIGTIQSTQLAVVQQISPTRCEAVWKEGNDGLFVEAIDDRVVRKEPNSKWPMRFRTFQFGRSADEIHIEASLSRPLDDLNPAIHIDSSEPSGKNGISTIIFRSSNPGNPRKEQQLDGQVYKYGIKAKKGADGIPCDVKDLTVSVHLYSDYTFTPGKVTWYEHVYPIFQQYANLYPVMKPIINLASYEDVTRKKDLLKHALTLPETHPNYMPLTRDLSPKKREMILSWLNEASEQTNSHPSLNQPRVGTATHTLDELKRTLQIALQLELATIPPYLSALFSIKDGDNREVAALIKSVIVEEMKHMSLVSNLLNAIGGAPDLNNPSTVPSYPATLPGGANPGLVVTLARCSLSQIRTVFQGIERPDCEIARSDVVRYLRSNRERLITHHNDEPKGQTWNEIWEEIKGHCSKITTMPQTIGAIYIHQILCPMVILETKAQVNGGTLFTGARQITSDQWLDSNPPFAVDDLRSAIRAILTITTEGEGGDPCDPSDEEGELSHFFKFAEIVHGRRLKQRDPNATSSGQCFDDFKPCDDEIKCNKTFNFAGRLVPFYEDGVWPTVSNPHTERYPPGSQVRKYSDNFNKIYTGLLQCVHDAFNGNPEKMKVDCMGMMSSLTAWAKRLVRTPIDSNGDPEIGPNAAPTFEFHNPSYKDAM</sequence>
<dbReference type="PANTHER" id="PTHR34400:SF4">
    <property type="entry name" value="MEMBRANE PROTEIN"/>
    <property type="match status" value="1"/>
</dbReference>
<dbReference type="PANTHER" id="PTHR34400">
    <property type="match status" value="1"/>
</dbReference>
<accession>A0A8K0AB34</accession>
<feature type="signal peptide" evidence="1">
    <location>
        <begin position="1"/>
        <end position="36"/>
    </location>
</feature>
<dbReference type="Proteomes" id="UP000838412">
    <property type="component" value="Chromosome 8"/>
</dbReference>
<dbReference type="InterPro" id="IPR009078">
    <property type="entry name" value="Ferritin-like_SF"/>
</dbReference>
<dbReference type="AlphaFoldDB" id="A0A8K0AB34"/>
<organism evidence="3 4">
    <name type="scientific">Branchiostoma lanceolatum</name>
    <name type="common">Common lancelet</name>
    <name type="synonym">Amphioxus lanceolatum</name>
    <dbReference type="NCBI Taxonomy" id="7740"/>
    <lineage>
        <taxon>Eukaryota</taxon>
        <taxon>Metazoa</taxon>
        <taxon>Chordata</taxon>
        <taxon>Cephalochordata</taxon>
        <taxon>Leptocardii</taxon>
        <taxon>Amphioxiformes</taxon>
        <taxon>Branchiostomatidae</taxon>
        <taxon>Branchiostoma</taxon>
    </lineage>
</organism>
<keyword evidence="4" id="KW-1185">Reference proteome</keyword>
<keyword evidence="1" id="KW-0732">Signal</keyword>
<protein>
    <submittedName>
        <fullName evidence="3">Hypp4598 protein</fullName>
    </submittedName>
</protein>
<evidence type="ECO:0000313" key="4">
    <source>
        <dbReference type="Proteomes" id="UP000838412"/>
    </source>
</evidence>
<dbReference type="EMBL" id="OV696693">
    <property type="protein sequence ID" value="CAH1271190.1"/>
    <property type="molecule type" value="Genomic_DNA"/>
</dbReference>
<feature type="domain" description="Iminophenyl-pyruvate dimer synthase" evidence="2">
    <location>
        <begin position="622"/>
        <end position="868"/>
    </location>
</feature>
<dbReference type="CDD" id="cd00657">
    <property type="entry name" value="Ferritin_like"/>
    <property type="match status" value="1"/>
</dbReference>
<proteinExistence type="predicted"/>
<evidence type="ECO:0000313" key="3">
    <source>
        <dbReference type="EMBL" id="CAH1271190.1"/>
    </source>
</evidence>